<reference evidence="1 2" key="1">
    <citation type="submission" date="2020-07" db="EMBL/GenBank/DDBJ databases">
        <title>Genomic Encyclopedia of Type Strains, Phase IV (KMG-V): Genome sequencing to study the core and pangenomes of soil and plant-associated prokaryotes.</title>
        <authorList>
            <person name="Whitman W."/>
        </authorList>
    </citation>
    <scope>NUCLEOTIDE SEQUENCE [LARGE SCALE GENOMIC DNA]</scope>
    <source>
        <strain evidence="1 2">X4EP2</strain>
    </source>
</reference>
<gene>
    <name evidence="1" type="ORF">HDF17_003271</name>
</gene>
<comment type="caution">
    <text evidence="1">The sequence shown here is derived from an EMBL/GenBank/DDBJ whole genome shotgun (WGS) entry which is preliminary data.</text>
</comment>
<organism evidence="1 2">
    <name type="scientific">Granulicella arctica</name>
    <dbReference type="NCBI Taxonomy" id="940613"/>
    <lineage>
        <taxon>Bacteria</taxon>
        <taxon>Pseudomonadati</taxon>
        <taxon>Acidobacteriota</taxon>
        <taxon>Terriglobia</taxon>
        <taxon>Terriglobales</taxon>
        <taxon>Acidobacteriaceae</taxon>
        <taxon>Granulicella</taxon>
    </lineage>
</organism>
<proteinExistence type="predicted"/>
<evidence type="ECO:0000313" key="1">
    <source>
        <dbReference type="EMBL" id="NYF80951.1"/>
    </source>
</evidence>
<name>A0A7Y9THD3_9BACT</name>
<sequence>MVVLCSNCGGGTLQRSKRRFFEYPLSLLGLWPFRCKECNVRFLKYSKRSFK</sequence>
<dbReference type="EMBL" id="JACCCW010000002">
    <property type="protein sequence ID" value="NYF80951.1"/>
    <property type="molecule type" value="Genomic_DNA"/>
</dbReference>
<keyword evidence="2" id="KW-1185">Reference proteome</keyword>
<accession>A0A7Y9THD3</accession>
<dbReference type="AlphaFoldDB" id="A0A7Y9THD3"/>
<protein>
    <submittedName>
        <fullName evidence="1">Uncharacterized protein</fullName>
    </submittedName>
</protein>
<dbReference type="Proteomes" id="UP000589520">
    <property type="component" value="Unassembled WGS sequence"/>
</dbReference>
<evidence type="ECO:0000313" key="2">
    <source>
        <dbReference type="Proteomes" id="UP000589520"/>
    </source>
</evidence>